<dbReference type="Proteomes" id="UP000017881">
    <property type="component" value="Chromosome"/>
</dbReference>
<gene>
    <name evidence="1" type="ORF">SPISAL_04815</name>
</gene>
<organism evidence="1 2">
    <name type="scientific">Spiribacter salinus M19-40</name>
    <dbReference type="NCBI Taxonomy" id="1260251"/>
    <lineage>
        <taxon>Bacteria</taxon>
        <taxon>Pseudomonadati</taxon>
        <taxon>Pseudomonadota</taxon>
        <taxon>Gammaproteobacteria</taxon>
        <taxon>Chromatiales</taxon>
        <taxon>Ectothiorhodospiraceae</taxon>
        <taxon>Spiribacter</taxon>
    </lineage>
</organism>
<protein>
    <submittedName>
        <fullName evidence="1">Uncharacterized protein</fullName>
    </submittedName>
</protein>
<name>R4VKL3_9GAMM</name>
<reference evidence="1 2" key="1">
    <citation type="journal article" date="2013" name="Genome Announc.">
        <title>Draft Genome of Spiribacter salinus M19-40, an Abundant Gammaproteobacterium in Aquatic Hypersaline Environments.</title>
        <authorList>
            <person name="Leon M.J."/>
            <person name="Ghai R."/>
            <person name="Fernandez A.B."/>
            <person name="Sanchez-Porro C."/>
            <person name="Rodriguez-Valera F."/>
            <person name="Ventosa A."/>
        </authorList>
    </citation>
    <scope>NUCLEOTIDE SEQUENCE [LARGE SCALE GENOMIC DNA]</scope>
    <source>
        <strain evidence="1">M19-40</strain>
    </source>
</reference>
<dbReference type="KEGG" id="ssal:SPISAL_04815"/>
<proteinExistence type="predicted"/>
<keyword evidence="2" id="KW-1185">Reference proteome</keyword>
<evidence type="ECO:0000313" key="2">
    <source>
        <dbReference type="Proteomes" id="UP000017881"/>
    </source>
</evidence>
<dbReference type="AlphaFoldDB" id="R4VKL3"/>
<evidence type="ECO:0000313" key="1">
    <source>
        <dbReference type="EMBL" id="AGM41057.1"/>
    </source>
</evidence>
<dbReference type="EMBL" id="CP005963">
    <property type="protein sequence ID" value="AGM41057.1"/>
    <property type="molecule type" value="Genomic_DNA"/>
</dbReference>
<accession>R4VKL3</accession>
<sequence length="49" mass="5160">MIVSSGAQGVDAFAERLAEEGGLTIDVIPADCQRYGRGAGPIRNKQIVE</sequence>
<dbReference type="OrthoDB" id="572639at2"/>
<dbReference type="RefSeq" id="WP_016353364.1">
    <property type="nucleotide sequence ID" value="NC_021291.1"/>
</dbReference>
<dbReference type="HOGENOM" id="CLU_3140857_0_0_6"/>